<dbReference type="Pfam" id="PF00593">
    <property type="entry name" value="TonB_dep_Rec_b-barrel"/>
    <property type="match status" value="1"/>
</dbReference>
<keyword evidence="6 13" id="KW-0732">Signal</keyword>
<dbReference type="EMBL" id="FQVA01000003">
    <property type="protein sequence ID" value="SHF72390.1"/>
    <property type="molecule type" value="Genomic_DNA"/>
</dbReference>
<keyword evidence="10 11" id="KW-0998">Cell outer membrane</keyword>
<dbReference type="GO" id="GO:0009279">
    <property type="term" value="C:cell outer membrane"/>
    <property type="evidence" value="ECO:0007669"/>
    <property type="project" value="UniProtKB-SubCell"/>
</dbReference>
<evidence type="ECO:0000256" key="10">
    <source>
        <dbReference type="ARBA" id="ARBA00023237"/>
    </source>
</evidence>
<protein>
    <submittedName>
        <fullName evidence="16">Hemoglobin/transferrin/lactoferrin receptor protein</fullName>
    </submittedName>
</protein>
<comment type="subcellular location">
    <subcellularLocation>
        <location evidence="1 11">Cell outer membrane</location>
        <topology evidence="1 11">Multi-pass membrane protein</topology>
    </subcellularLocation>
</comment>
<dbReference type="Gene3D" id="2.40.170.20">
    <property type="entry name" value="TonB-dependent receptor, beta-barrel domain"/>
    <property type="match status" value="1"/>
</dbReference>
<proteinExistence type="inferred from homology"/>
<evidence type="ECO:0000313" key="16">
    <source>
        <dbReference type="EMBL" id="SHF72390.1"/>
    </source>
</evidence>
<keyword evidence="4 11" id="KW-1134">Transmembrane beta strand</keyword>
<sequence length="687" mass="75307">MPSNVFPLKALALTLATVSSFALAQEPELEEVVVTATRTEKPVFYSPRATTLISAEELALNTGQSVAELLKDVPGVNIIDSGQAGMQRIRLRGEDSSRIAILVDGQQITDHRGEGVPLTLDMNTIERIEVVRGSGSVLYGSQALGGVVNFITRKGGSKAVAGDLGLGYNGATGGETFSGSLYGQLAGTEYRLSGISNDLGLRDTPVGELDNTGAESSAWSLYLGRQFEKHRLEAHLEDVDANSDVYVDPQVIIDNGLTDYIVAIPQRDRRKAALFYTGDNLSQSLVKLQVNGYRQVSDRIFQNATFSPFMNTSSDSESQLETRGALLQADWALGDNHYLIAGVNSLRDDLMQDRLSSVSFPTMPFLDRQTPGHDEAQLKSDALFVQDQWAITDDLELVAGARHYRMRSALLETDRPDLDVARQRDSKTIEAVSLVWEFAPRLLLRTSYNEGYVFPSLLQTAVGAQAGSRYVNPNPALEPESSDNFELGLRVERDRWSLDLSAFYTDADNYIDHLYCSAADNCQIPGSASRPSKLYKNVGRAETQGVEMVLSFDISESAELYGTTTWMQREIQFNTTPDSVATDNSGIPSLRAVAGLRQSGQFAQSDYWLDIYLRGETDSAEEDEVGTITENAGWGTVNLAAGIEFGSEQRYRLVLRGLNLGDKLYSSATENLLAPGRHLQLKFSVHL</sequence>
<keyword evidence="5 11" id="KW-0812">Transmembrane</keyword>
<evidence type="ECO:0000259" key="15">
    <source>
        <dbReference type="Pfam" id="PF07715"/>
    </source>
</evidence>
<dbReference type="GO" id="GO:0044718">
    <property type="term" value="P:siderophore transmembrane transport"/>
    <property type="evidence" value="ECO:0007669"/>
    <property type="project" value="TreeGrafter"/>
</dbReference>
<reference evidence="17" key="1">
    <citation type="submission" date="2016-11" db="EMBL/GenBank/DDBJ databases">
        <authorList>
            <person name="Varghese N."/>
            <person name="Submissions S."/>
        </authorList>
    </citation>
    <scope>NUCLEOTIDE SEQUENCE [LARGE SCALE GENOMIC DNA]</scope>
    <source>
        <strain evidence="17">CGMCC 1.7063</strain>
    </source>
</reference>
<feature type="domain" description="TonB-dependent receptor-like beta-barrel" evidence="14">
    <location>
        <begin position="268"/>
        <end position="660"/>
    </location>
</feature>
<evidence type="ECO:0000256" key="11">
    <source>
        <dbReference type="PROSITE-ProRule" id="PRU01360"/>
    </source>
</evidence>
<accession>A0A1M5DZM5</accession>
<dbReference type="PROSITE" id="PS52016">
    <property type="entry name" value="TONB_DEPENDENT_REC_3"/>
    <property type="match status" value="1"/>
</dbReference>
<evidence type="ECO:0000313" key="17">
    <source>
        <dbReference type="Proteomes" id="UP000184170"/>
    </source>
</evidence>
<dbReference type="Gene3D" id="2.170.130.10">
    <property type="entry name" value="TonB-dependent receptor, plug domain"/>
    <property type="match status" value="1"/>
</dbReference>
<evidence type="ECO:0000256" key="9">
    <source>
        <dbReference type="ARBA" id="ARBA00023170"/>
    </source>
</evidence>
<dbReference type="InterPro" id="IPR000531">
    <property type="entry name" value="Beta-barrel_TonB"/>
</dbReference>
<evidence type="ECO:0000256" key="3">
    <source>
        <dbReference type="ARBA" id="ARBA00022448"/>
    </source>
</evidence>
<feature type="chain" id="PRO_5012906213" evidence="13">
    <location>
        <begin position="25"/>
        <end position="687"/>
    </location>
</feature>
<dbReference type="RefSeq" id="WP_073275719.1">
    <property type="nucleotide sequence ID" value="NZ_FQVA01000003.1"/>
</dbReference>
<comment type="similarity">
    <text evidence="2">Belongs to the TonB-dependent receptor family. Hemoglobin/haptoglobin binding protein subfamily.</text>
</comment>
<evidence type="ECO:0000256" key="8">
    <source>
        <dbReference type="ARBA" id="ARBA00023136"/>
    </source>
</evidence>
<name>A0A1M5DZM5_9GAMM</name>
<dbReference type="InterPro" id="IPR036942">
    <property type="entry name" value="Beta-barrel_TonB_sf"/>
</dbReference>
<organism evidence="16 17">
    <name type="scientific">Microbulbifer donghaiensis</name>
    <dbReference type="NCBI Taxonomy" id="494016"/>
    <lineage>
        <taxon>Bacteria</taxon>
        <taxon>Pseudomonadati</taxon>
        <taxon>Pseudomonadota</taxon>
        <taxon>Gammaproteobacteria</taxon>
        <taxon>Cellvibrionales</taxon>
        <taxon>Microbulbiferaceae</taxon>
        <taxon>Microbulbifer</taxon>
    </lineage>
</organism>
<dbReference type="InterPro" id="IPR012910">
    <property type="entry name" value="Plug_dom"/>
</dbReference>
<dbReference type="SUPFAM" id="SSF56935">
    <property type="entry name" value="Porins"/>
    <property type="match status" value="1"/>
</dbReference>
<dbReference type="Proteomes" id="UP000184170">
    <property type="component" value="Unassembled WGS sequence"/>
</dbReference>
<dbReference type="InterPro" id="IPR039426">
    <property type="entry name" value="TonB-dep_rcpt-like"/>
</dbReference>
<feature type="domain" description="TonB-dependent receptor plug" evidence="15">
    <location>
        <begin position="46"/>
        <end position="147"/>
    </location>
</feature>
<evidence type="ECO:0000256" key="6">
    <source>
        <dbReference type="ARBA" id="ARBA00022729"/>
    </source>
</evidence>
<evidence type="ECO:0000256" key="13">
    <source>
        <dbReference type="SAM" id="SignalP"/>
    </source>
</evidence>
<dbReference type="Pfam" id="PF07715">
    <property type="entry name" value="Plug"/>
    <property type="match status" value="1"/>
</dbReference>
<gene>
    <name evidence="16" type="ORF">SAMN04487965_2544</name>
</gene>
<evidence type="ECO:0000256" key="2">
    <source>
        <dbReference type="ARBA" id="ARBA00008143"/>
    </source>
</evidence>
<feature type="signal peptide" evidence="13">
    <location>
        <begin position="1"/>
        <end position="24"/>
    </location>
</feature>
<dbReference type="OrthoDB" id="9764669at2"/>
<keyword evidence="3 11" id="KW-0813">Transport</keyword>
<keyword evidence="17" id="KW-1185">Reference proteome</keyword>
<evidence type="ECO:0000256" key="7">
    <source>
        <dbReference type="ARBA" id="ARBA00023077"/>
    </source>
</evidence>
<dbReference type="GO" id="GO:0015344">
    <property type="term" value="F:siderophore uptake transmembrane transporter activity"/>
    <property type="evidence" value="ECO:0007669"/>
    <property type="project" value="TreeGrafter"/>
</dbReference>
<dbReference type="InterPro" id="IPR037066">
    <property type="entry name" value="Plug_dom_sf"/>
</dbReference>
<evidence type="ECO:0000256" key="5">
    <source>
        <dbReference type="ARBA" id="ARBA00022692"/>
    </source>
</evidence>
<dbReference type="CDD" id="cd01347">
    <property type="entry name" value="ligand_gated_channel"/>
    <property type="match status" value="1"/>
</dbReference>
<keyword evidence="9 16" id="KW-0675">Receptor</keyword>
<evidence type="ECO:0000259" key="14">
    <source>
        <dbReference type="Pfam" id="PF00593"/>
    </source>
</evidence>
<keyword evidence="8 11" id="KW-0472">Membrane</keyword>
<dbReference type="AlphaFoldDB" id="A0A1M5DZM5"/>
<dbReference type="STRING" id="494016.SAMN04487965_2544"/>
<keyword evidence="7 12" id="KW-0798">TonB box</keyword>
<dbReference type="PANTHER" id="PTHR30069">
    <property type="entry name" value="TONB-DEPENDENT OUTER MEMBRANE RECEPTOR"/>
    <property type="match status" value="1"/>
</dbReference>
<dbReference type="PANTHER" id="PTHR30069:SF29">
    <property type="entry name" value="HEMOGLOBIN AND HEMOGLOBIN-HAPTOGLOBIN-BINDING PROTEIN 1-RELATED"/>
    <property type="match status" value="1"/>
</dbReference>
<evidence type="ECO:0000256" key="1">
    <source>
        <dbReference type="ARBA" id="ARBA00004571"/>
    </source>
</evidence>
<evidence type="ECO:0000256" key="12">
    <source>
        <dbReference type="RuleBase" id="RU003357"/>
    </source>
</evidence>
<evidence type="ECO:0000256" key="4">
    <source>
        <dbReference type="ARBA" id="ARBA00022452"/>
    </source>
</evidence>